<keyword evidence="3" id="KW-1185">Reference proteome</keyword>
<evidence type="ECO:0000313" key="3">
    <source>
        <dbReference type="Proteomes" id="UP001652338"/>
    </source>
</evidence>
<dbReference type="RefSeq" id="WP_262654552.1">
    <property type="nucleotide sequence ID" value="NZ_JAOQKE010000006.1"/>
</dbReference>
<name>A0ABT2SL13_9FIRM</name>
<keyword evidence="1" id="KW-0472">Membrane</keyword>
<dbReference type="Proteomes" id="UP001652338">
    <property type="component" value="Unassembled WGS sequence"/>
</dbReference>
<feature type="transmembrane region" description="Helical" evidence="1">
    <location>
        <begin position="44"/>
        <end position="67"/>
    </location>
</feature>
<evidence type="ECO:0000313" key="2">
    <source>
        <dbReference type="EMBL" id="MCU6725188.1"/>
    </source>
</evidence>
<organism evidence="2 3">
    <name type="scientific">Muricoprocola aceti</name>
    <dbReference type="NCBI Taxonomy" id="2981772"/>
    <lineage>
        <taxon>Bacteria</taxon>
        <taxon>Bacillati</taxon>
        <taxon>Bacillota</taxon>
        <taxon>Clostridia</taxon>
        <taxon>Lachnospirales</taxon>
        <taxon>Lachnospiraceae</taxon>
        <taxon>Muricoprocola</taxon>
    </lineage>
</organism>
<dbReference type="EMBL" id="JAOQKE010000006">
    <property type="protein sequence ID" value="MCU6725188.1"/>
    <property type="molecule type" value="Genomic_DNA"/>
</dbReference>
<proteinExistence type="predicted"/>
<keyword evidence="1" id="KW-0812">Transmembrane</keyword>
<accession>A0ABT2SL13</accession>
<gene>
    <name evidence="2" type="ORF">OCV47_07475</name>
</gene>
<reference evidence="2 3" key="1">
    <citation type="journal article" date="2021" name="ISME Commun">
        <title>Automated analysis of genomic sequences facilitates high-throughput and comprehensive description of bacteria.</title>
        <authorList>
            <person name="Hitch T.C.A."/>
        </authorList>
    </citation>
    <scope>NUCLEOTIDE SEQUENCE [LARGE SCALE GENOMIC DNA]</scope>
    <source>
        <strain evidence="2 3">Sanger_29</strain>
    </source>
</reference>
<protein>
    <submittedName>
        <fullName evidence="2">Uncharacterized protein</fullName>
    </submittedName>
</protein>
<sequence length="256" mass="28412">MDINQKKTALDDDSILYQKRDDSIGKKDISGLSGRQRLQYFRDYYLKFCILAIVLLVVAVSLIYTIFFRHQETVLSIAVINDTAISNYEDLTDYLQDYYQADGRHQLVTVSNYYLEDPNQQMAFTTKLVTGDIDIVICDEETFASESASGFYQDLTGLLSPDVSDAFSSHLVPGHTEERDNEDQIISTGPELPYGVDIADTPLYTFFGGTAKEAILCVTSHSEHTEAAISFLDLAAKGTTADFSSTESEAAPAESQ</sequence>
<keyword evidence="1" id="KW-1133">Transmembrane helix</keyword>
<evidence type="ECO:0000256" key="1">
    <source>
        <dbReference type="SAM" id="Phobius"/>
    </source>
</evidence>
<comment type="caution">
    <text evidence="2">The sequence shown here is derived from an EMBL/GenBank/DDBJ whole genome shotgun (WGS) entry which is preliminary data.</text>
</comment>